<dbReference type="PANTHER" id="PTHR30590:SF2">
    <property type="entry name" value="INNER MEMBRANE PROTEIN"/>
    <property type="match status" value="1"/>
</dbReference>
<reference evidence="1 2" key="1">
    <citation type="submission" date="2016-12" db="EMBL/GenBank/DDBJ databases">
        <title>The genome of dimorphic prosthecate Glycocaulis alkaliphilus 6b-8t, isolated from crude oil dictates its adaptability in petroleum environments.</title>
        <authorList>
            <person name="Wu X.-L."/>
            <person name="Geng S."/>
        </authorList>
    </citation>
    <scope>NUCLEOTIDE SEQUENCE [LARGE SCALE GENOMIC DNA]</scope>
    <source>
        <strain evidence="1 2">6B-8</strain>
    </source>
</reference>
<dbReference type="InterPro" id="IPR052529">
    <property type="entry name" value="Bact_Transport_Assoc"/>
</dbReference>
<organism evidence="1 2">
    <name type="scientific">Glycocaulis alkaliphilus</name>
    <dbReference type="NCBI Taxonomy" id="1434191"/>
    <lineage>
        <taxon>Bacteria</taxon>
        <taxon>Pseudomonadati</taxon>
        <taxon>Pseudomonadota</taxon>
        <taxon>Alphaproteobacteria</taxon>
        <taxon>Maricaulales</taxon>
        <taxon>Maricaulaceae</taxon>
        <taxon>Glycocaulis</taxon>
    </lineage>
</organism>
<protein>
    <submittedName>
        <fullName evidence="1">Uncharacterized protein</fullName>
    </submittedName>
</protein>
<accession>A0A3T0E9F3</accession>
<sequence length="402" mass="44207">MEPAPVTLTDRHQSLDVLRGIAVLGILMVNIPTFFMLPEAYQYPPADPGFDAAGAQAWLFVHVFFEMKFITIFSALFGAGILLMTGYGPDSSTKVHYRRMLWLLAFGMVHAYALWFGDILVSYAVFGMIAVLFRKMSAGKLVFWGFFWITLTGLLMVGMFASFMMLPEEMDPASIGMAQSPEAAASIIAAYQEGSAGRWGHNALMALMAQLSGMALFGGRVIGVMFLGMALFKSGFLTAKWGVTKYAASAFVGLAIGLPLAWYGGQHAVADNFDLRGLWLHTATNYVASLLMAFGYASIVMLICKIPVLALLRVPFAAAGRMAFTNYLTQTITLVILSTGTIGLGLYGTLGREELIPIVLSIWMVQLAVSVIWLQVFRFGPFEWLWRSLTYWKLQPITKPKA</sequence>
<proteinExistence type="predicted"/>
<dbReference type="PANTHER" id="PTHR30590">
    <property type="entry name" value="INNER MEMBRANE PROTEIN"/>
    <property type="match status" value="1"/>
</dbReference>
<dbReference type="RefSeq" id="WP_127566486.1">
    <property type="nucleotide sequence ID" value="NZ_BMFB01000007.1"/>
</dbReference>
<dbReference type="AlphaFoldDB" id="A0A3T0E9F3"/>
<dbReference type="Proteomes" id="UP000286954">
    <property type="component" value="Chromosome"/>
</dbReference>
<dbReference type="KEGG" id="gak:X907_1369"/>
<dbReference type="Pfam" id="PF04235">
    <property type="entry name" value="DUF418"/>
    <property type="match status" value="1"/>
</dbReference>
<dbReference type="InterPro" id="IPR007349">
    <property type="entry name" value="DUF418"/>
</dbReference>
<name>A0A3T0E9F3_9PROT</name>
<dbReference type="EMBL" id="CP018911">
    <property type="protein sequence ID" value="AZU03902.1"/>
    <property type="molecule type" value="Genomic_DNA"/>
</dbReference>
<dbReference type="OrthoDB" id="9807744at2"/>
<gene>
    <name evidence="1" type="ORF">X907_1369</name>
</gene>
<keyword evidence="2" id="KW-1185">Reference proteome</keyword>
<evidence type="ECO:0000313" key="1">
    <source>
        <dbReference type="EMBL" id="AZU03902.1"/>
    </source>
</evidence>
<evidence type="ECO:0000313" key="2">
    <source>
        <dbReference type="Proteomes" id="UP000286954"/>
    </source>
</evidence>